<proteinExistence type="predicted"/>
<keyword evidence="4" id="KW-1185">Reference proteome</keyword>
<sequence>MDSDGGSSASRRTGGDERGERTSSDAPSSRFFLWLDHHVAKFGRSVDAQGVEEDIEDVDEHFLMMNIDNRVTDLEARIASIEKKRCMNGWLSFVCLFVLFVVVYVGCSVKAVDMLVSPDHGSGGKSAVNPLVSKGGPVTHKF</sequence>
<name>A0ABU6RIU5_9FABA</name>
<feature type="region of interest" description="Disordered" evidence="1">
    <location>
        <begin position="1"/>
        <end position="26"/>
    </location>
</feature>
<evidence type="ECO:0000313" key="3">
    <source>
        <dbReference type="EMBL" id="MED6123988.1"/>
    </source>
</evidence>
<organism evidence="3 4">
    <name type="scientific">Stylosanthes scabra</name>
    <dbReference type="NCBI Taxonomy" id="79078"/>
    <lineage>
        <taxon>Eukaryota</taxon>
        <taxon>Viridiplantae</taxon>
        <taxon>Streptophyta</taxon>
        <taxon>Embryophyta</taxon>
        <taxon>Tracheophyta</taxon>
        <taxon>Spermatophyta</taxon>
        <taxon>Magnoliopsida</taxon>
        <taxon>eudicotyledons</taxon>
        <taxon>Gunneridae</taxon>
        <taxon>Pentapetalae</taxon>
        <taxon>rosids</taxon>
        <taxon>fabids</taxon>
        <taxon>Fabales</taxon>
        <taxon>Fabaceae</taxon>
        <taxon>Papilionoideae</taxon>
        <taxon>50 kb inversion clade</taxon>
        <taxon>dalbergioids sensu lato</taxon>
        <taxon>Dalbergieae</taxon>
        <taxon>Pterocarpus clade</taxon>
        <taxon>Stylosanthes</taxon>
    </lineage>
</organism>
<feature type="compositionally biased region" description="Polar residues" evidence="1">
    <location>
        <begin position="1"/>
        <end position="10"/>
    </location>
</feature>
<gene>
    <name evidence="3" type="ORF">PIB30_054782</name>
</gene>
<keyword evidence="2" id="KW-0812">Transmembrane</keyword>
<protein>
    <submittedName>
        <fullName evidence="3">Uncharacterized protein</fullName>
    </submittedName>
</protein>
<keyword evidence="2" id="KW-0472">Membrane</keyword>
<feature type="transmembrane region" description="Helical" evidence="2">
    <location>
        <begin position="90"/>
        <end position="112"/>
    </location>
</feature>
<keyword evidence="2" id="KW-1133">Transmembrane helix</keyword>
<feature type="region of interest" description="Disordered" evidence="1">
    <location>
        <begin position="121"/>
        <end position="142"/>
    </location>
</feature>
<feature type="compositionally biased region" description="Basic and acidic residues" evidence="1">
    <location>
        <begin position="13"/>
        <end position="23"/>
    </location>
</feature>
<dbReference type="EMBL" id="JASCZI010030629">
    <property type="protein sequence ID" value="MED6123988.1"/>
    <property type="molecule type" value="Genomic_DNA"/>
</dbReference>
<evidence type="ECO:0000313" key="4">
    <source>
        <dbReference type="Proteomes" id="UP001341840"/>
    </source>
</evidence>
<reference evidence="3 4" key="1">
    <citation type="journal article" date="2023" name="Plants (Basel)">
        <title>Bridging the Gap: Combining Genomics and Transcriptomics Approaches to Understand Stylosanthes scabra, an Orphan Legume from the Brazilian Caatinga.</title>
        <authorList>
            <person name="Ferreira-Neto J.R.C."/>
            <person name="da Silva M.D."/>
            <person name="Binneck E."/>
            <person name="de Melo N.F."/>
            <person name="da Silva R.H."/>
            <person name="de Melo A.L.T.M."/>
            <person name="Pandolfi V."/>
            <person name="Bustamante F.O."/>
            <person name="Brasileiro-Vidal A.C."/>
            <person name="Benko-Iseppon A.M."/>
        </authorList>
    </citation>
    <scope>NUCLEOTIDE SEQUENCE [LARGE SCALE GENOMIC DNA]</scope>
    <source>
        <tissue evidence="3">Leaves</tissue>
    </source>
</reference>
<comment type="caution">
    <text evidence="3">The sequence shown here is derived from an EMBL/GenBank/DDBJ whole genome shotgun (WGS) entry which is preliminary data.</text>
</comment>
<accession>A0ABU6RIU5</accession>
<dbReference type="Proteomes" id="UP001341840">
    <property type="component" value="Unassembled WGS sequence"/>
</dbReference>
<evidence type="ECO:0000256" key="1">
    <source>
        <dbReference type="SAM" id="MobiDB-lite"/>
    </source>
</evidence>
<evidence type="ECO:0000256" key="2">
    <source>
        <dbReference type="SAM" id="Phobius"/>
    </source>
</evidence>